<dbReference type="Proteomes" id="UP001216390">
    <property type="component" value="Chromosome"/>
</dbReference>
<gene>
    <name evidence="2" type="ORF">PO878_11540</name>
</gene>
<reference evidence="2" key="1">
    <citation type="submission" date="2023-01" db="EMBL/GenBank/DDBJ databases">
        <title>The diversity of Class Acidimicrobiia in South China Sea sediment environments and the proposal of Iamia marina sp. nov., a novel species of the genus Iamia.</title>
        <authorList>
            <person name="He Y."/>
            <person name="Tian X."/>
        </authorList>
    </citation>
    <scope>NUCLEOTIDE SEQUENCE</scope>
    <source>
        <strain evidence="2">DSM 19957</strain>
    </source>
</reference>
<feature type="region of interest" description="Disordered" evidence="1">
    <location>
        <begin position="47"/>
        <end position="75"/>
    </location>
</feature>
<dbReference type="RefSeq" id="WP_272734655.1">
    <property type="nucleotide sequence ID" value="NZ_CP116942.1"/>
</dbReference>
<dbReference type="EMBL" id="CP116942">
    <property type="protein sequence ID" value="WCO65130.1"/>
    <property type="molecule type" value="Genomic_DNA"/>
</dbReference>
<dbReference type="AlphaFoldDB" id="A0AAE9Y3I5"/>
<feature type="compositionally biased region" description="Basic and acidic residues" evidence="1">
    <location>
        <begin position="66"/>
        <end position="75"/>
    </location>
</feature>
<keyword evidence="3" id="KW-1185">Reference proteome</keyword>
<proteinExistence type="predicted"/>
<evidence type="ECO:0000256" key="1">
    <source>
        <dbReference type="SAM" id="MobiDB-lite"/>
    </source>
</evidence>
<sequence>MAPRPVPGPVAGVVEAWDDDEGVGAIRTDGGALLDLQCTDLADGTRTTAPGTRVTGIAAPGHHGRWRAEDVRPTP</sequence>
<protein>
    <recommendedName>
        <fullName evidence="4">Cold shock domain-containing protein</fullName>
    </recommendedName>
</protein>
<accession>A0AAE9Y3I5</accession>
<dbReference type="KEGG" id="ima:PO878_11540"/>
<evidence type="ECO:0000313" key="3">
    <source>
        <dbReference type="Proteomes" id="UP001216390"/>
    </source>
</evidence>
<organism evidence="2 3">
    <name type="scientific">Iamia majanohamensis</name>
    <dbReference type="NCBI Taxonomy" id="467976"/>
    <lineage>
        <taxon>Bacteria</taxon>
        <taxon>Bacillati</taxon>
        <taxon>Actinomycetota</taxon>
        <taxon>Acidimicrobiia</taxon>
        <taxon>Acidimicrobiales</taxon>
        <taxon>Iamiaceae</taxon>
        <taxon>Iamia</taxon>
    </lineage>
</organism>
<evidence type="ECO:0008006" key="4">
    <source>
        <dbReference type="Google" id="ProtNLM"/>
    </source>
</evidence>
<evidence type="ECO:0000313" key="2">
    <source>
        <dbReference type="EMBL" id="WCO65130.1"/>
    </source>
</evidence>
<name>A0AAE9Y3I5_9ACTN</name>